<reference evidence="2 3" key="1">
    <citation type="submission" date="2019-07" db="EMBL/GenBank/DDBJ databases">
        <title>New species of Amycolatopsis and Streptomyces.</title>
        <authorList>
            <person name="Duangmal K."/>
            <person name="Teo W.F.A."/>
            <person name="Lipun K."/>
        </authorList>
    </citation>
    <scope>NUCLEOTIDE SEQUENCE [LARGE SCALE GENOMIC DNA]</scope>
    <source>
        <strain evidence="2 3">JCM 30562</strain>
    </source>
</reference>
<sequence length="139" mass="14990">MEPNDPRADSAFRSVHRLIAGYLAISILTLAAIVLMRNDPAVVTPAVWTRAVIVVITAVLLILFATRAARGSRGAFRRLRIVSVITPVAIVVIIALPGTFPVWMKIEQGVCGLIMTGVAAVANGRYLRSRFAVRQNAAK</sequence>
<comment type="caution">
    <text evidence="2">The sequence shown here is derived from an EMBL/GenBank/DDBJ whole genome shotgun (WGS) entry which is preliminary data.</text>
</comment>
<keyword evidence="1" id="KW-1133">Transmembrane helix</keyword>
<keyword evidence="3" id="KW-1185">Reference proteome</keyword>
<keyword evidence="1" id="KW-0812">Transmembrane</keyword>
<keyword evidence="1" id="KW-0472">Membrane</keyword>
<accession>A0A558A474</accession>
<name>A0A558A474_9PSEU</name>
<dbReference type="AlphaFoldDB" id="A0A558A474"/>
<feature type="transmembrane region" description="Helical" evidence="1">
    <location>
        <begin position="81"/>
        <end position="100"/>
    </location>
</feature>
<evidence type="ECO:0000313" key="2">
    <source>
        <dbReference type="EMBL" id="TVT19038.1"/>
    </source>
</evidence>
<evidence type="ECO:0000256" key="1">
    <source>
        <dbReference type="SAM" id="Phobius"/>
    </source>
</evidence>
<evidence type="ECO:0000313" key="3">
    <source>
        <dbReference type="Proteomes" id="UP000318578"/>
    </source>
</evidence>
<gene>
    <name evidence="2" type="ORF">FNH06_25570</name>
</gene>
<feature type="transmembrane region" description="Helical" evidence="1">
    <location>
        <begin position="48"/>
        <end position="69"/>
    </location>
</feature>
<dbReference type="OrthoDB" id="4230291at2"/>
<feature type="transmembrane region" description="Helical" evidence="1">
    <location>
        <begin position="18"/>
        <end position="36"/>
    </location>
</feature>
<dbReference type="RefSeq" id="WP_144642447.1">
    <property type="nucleotide sequence ID" value="NZ_BNAX01000005.1"/>
</dbReference>
<dbReference type="Proteomes" id="UP000318578">
    <property type="component" value="Unassembled WGS sequence"/>
</dbReference>
<feature type="transmembrane region" description="Helical" evidence="1">
    <location>
        <begin position="106"/>
        <end position="127"/>
    </location>
</feature>
<protein>
    <submittedName>
        <fullName evidence="2">Uncharacterized protein</fullName>
    </submittedName>
</protein>
<dbReference type="EMBL" id="VJZA01000052">
    <property type="protein sequence ID" value="TVT19038.1"/>
    <property type="molecule type" value="Genomic_DNA"/>
</dbReference>
<organism evidence="2 3">
    <name type="scientific">Amycolatopsis acidiphila</name>
    <dbReference type="NCBI Taxonomy" id="715473"/>
    <lineage>
        <taxon>Bacteria</taxon>
        <taxon>Bacillati</taxon>
        <taxon>Actinomycetota</taxon>
        <taxon>Actinomycetes</taxon>
        <taxon>Pseudonocardiales</taxon>
        <taxon>Pseudonocardiaceae</taxon>
        <taxon>Amycolatopsis</taxon>
    </lineage>
</organism>
<proteinExistence type="predicted"/>